<dbReference type="InterPro" id="IPR029052">
    <property type="entry name" value="Metallo-depent_PP-like"/>
</dbReference>
<dbReference type="Gene3D" id="3.60.21.10">
    <property type="match status" value="1"/>
</dbReference>
<dbReference type="GO" id="GO:0005737">
    <property type="term" value="C:cytoplasm"/>
    <property type="evidence" value="ECO:0007669"/>
    <property type="project" value="TreeGrafter"/>
</dbReference>
<evidence type="ECO:0000313" key="5">
    <source>
        <dbReference type="Proteomes" id="UP000215453"/>
    </source>
</evidence>
<gene>
    <name evidence="4" type="ORF">ZT1A5_G7748</name>
</gene>
<sequence length="851" mass="92141">MASELLSELRSAESDAVPRNFSTLKDREAKIANIDDPLDINDPMAVTKDSTSSALVSKDLWNGAGDAPQLVDVLTQLAHFLEQIGYTKTVAALQKEASKNDITVISAEWTRAIDAKTGTPLLELYELWQKKKKTLPTLPAADDNTSDSEDDSDGEDESEDAAEDALVDVEAEETSDDDSDEKSESDGDSSSDEVDNDEMTGSAAPDKKRKRSPSPASSDDSSSDGSDSSSDESQAPPAKKAKVKASATSSSNETSSSKSDSSSSSSESDSGSDSSSDSASSDSSSDSSSESSSDSSSDSSSESESEAPPPAKKEKVKKEKKVKASKMDSVPATVDHVGPVKEGSTASSATLEGEDTPNVQESHIHPSRLRQVPSSDPAPAAGSANKLSGKKEIVPFSRIPVDQKVDPRFASNAYVSYDYADRAHQDLIVTKGKGFTKEKNKKKRGAYRGGAIDLTPKGIKFDDYSRISHDTSSHRTLKFSKDGTFQIAVFSDLHFGENAWSSWGPRQDINSAEVMRNVLDAESQQLVVLNGDLITGENTFKSNSSNYVDRIVEPLLERDLLWASTYGNHDSAFNFSRAHIPAQERKHPNALTDRMVMDESAGISNYYLLVHPYDGCSIPSLVLWFFDSRGGHAYQERTASGRPIGLPNWVDASVVEWFISKNDMLVERYGRVIPALAFTHIPTNASRAFQTEVGVAAHLQPGIDDDNPLAQQAEGWCSDESDSGSCPYGGEDVPFMGAITSTPGLMAMFSGHDHGNTWCYRWDGMLPGMTVKGNGIHLCFGQHSGYGGYGSWARRARQIYVTQSSLREHSIESWIRLETGEVVGAVLLNSTYNIDWYSATQDTRTHCPTCN</sequence>
<feature type="region of interest" description="Disordered" evidence="1">
    <location>
        <begin position="136"/>
        <end position="387"/>
    </location>
</feature>
<name>A0A1Y6LPQ5_ZYMTR</name>
<dbReference type="Pfam" id="PF05022">
    <property type="entry name" value="SRP40_C"/>
    <property type="match status" value="1"/>
</dbReference>
<dbReference type="GO" id="GO:0016788">
    <property type="term" value="F:hydrolase activity, acting on ester bonds"/>
    <property type="evidence" value="ECO:0007669"/>
    <property type="project" value="TreeGrafter"/>
</dbReference>
<dbReference type="Proteomes" id="UP000215453">
    <property type="component" value="Chromosome 7"/>
</dbReference>
<feature type="domain" description="Calcineurin-like phosphoesterase" evidence="2">
    <location>
        <begin position="486"/>
        <end position="684"/>
    </location>
</feature>
<dbReference type="PANTHER" id="PTHR32440">
    <property type="entry name" value="PHOSPHATASE DCR2-RELATED-RELATED"/>
    <property type="match status" value="1"/>
</dbReference>
<dbReference type="CDD" id="cd07383">
    <property type="entry name" value="MPP_Dcr2"/>
    <property type="match status" value="1"/>
</dbReference>
<evidence type="ECO:0000256" key="1">
    <source>
        <dbReference type="SAM" id="MobiDB-lite"/>
    </source>
</evidence>
<evidence type="ECO:0000313" key="4">
    <source>
        <dbReference type="EMBL" id="SMY26305.1"/>
    </source>
</evidence>
<dbReference type="InterPro" id="IPR006594">
    <property type="entry name" value="LisH"/>
</dbReference>
<evidence type="ECO:0000259" key="3">
    <source>
        <dbReference type="Pfam" id="PF05022"/>
    </source>
</evidence>
<dbReference type="GO" id="GO:0005730">
    <property type="term" value="C:nucleolus"/>
    <property type="evidence" value="ECO:0007669"/>
    <property type="project" value="UniProtKB-ARBA"/>
</dbReference>
<feature type="compositionally biased region" description="Low complexity" evidence="1">
    <location>
        <begin position="373"/>
        <end position="384"/>
    </location>
</feature>
<proteinExistence type="predicted"/>
<dbReference type="EMBL" id="LT882682">
    <property type="protein sequence ID" value="SMY26305.1"/>
    <property type="molecule type" value="Genomic_DNA"/>
</dbReference>
<evidence type="ECO:0000259" key="2">
    <source>
        <dbReference type="Pfam" id="PF00149"/>
    </source>
</evidence>
<dbReference type="Pfam" id="PF00149">
    <property type="entry name" value="Metallophos"/>
    <property type="match status" value="1"/>
</dbReference>
<dbReference type="PANTHER" id="PTHR32440:SF11">
    <property type="entry name" value="METALLOPHOSPHOESTERASE DOMAIN-CONTAINING PROTEIN"/>
    <property type="match status" value="1"/>
</dbReference>
<dbReference type="SUPFAM" id="SSF56300">
    <property type="entry name" value="Metallo-dependent phosphatases"/>
    <property type="match status" value="1"/>
</dbReference>
<feature type="compositionally biased region" description="Low complexity" evidence="1">
    <location>
        <begin position="213"/>
        <end position="302"/>
    </location>
</feature>
<reference evidence="4 5" key="1">
    <citation type="submission" date="2016-10" db="EMBL/GenBank/DDBJ databases">
        <authorList>
            <person name="Varghese N."/>
        </authorList>
    </citation>
    <scope>NUCLEOTIDE SEQUENCE [LARGE SCALE GENOMIC DNA]</scope>
</reference>
<accession>A0A1Y6LPQ5</accession>
<feature type="domain" description="Srp40 C-terminal" evidence="3">
    <location>
        <begin position="395"/>
        <end position="461"/>
    </location>
</feature>
<dbReference type="InterPro" id="IPR004843">
    <property type="entry name" value="Calcineurin-like_PHP"/>
</dbReference>
<protein>
    <submittedName>
        <fullName evidence="4">Uncharacterized protein</fullName>
    </submittedName>
</protein>
<dbReference type="InterPro" id="IPR007718">
    <property type="entry name" value="Srp40_C"/>
</dbReference>
<dbReference type="AlphaFoldDB" id="A0A1Y6LPQ5"/>
<dbReference type="PROSITE" id="PS50896">
    <property type="entry name" value="LISH"/>
    <property type="match status" value="1"/>
</dbReference>
<feature type="compositionally biased region" description="Acidic residues" evidence="1">
    <location>
        <begin position="144"/>
        <end position="198"/>
    </location>
</feature>
<organism evidence="4 5">
    <name type="scientific">Zymoseptoria tritici ST99CH_1A5</name>
    <dbReference type="NCBI Taxonomy" id="1276529"/>
    <lineage>
        <taxon>Eukaryota</taxon>
        <taxon>Fungi</taxon>
        <taxon>Dikarya</taxon>
        <taxon>Ascomycota</taxon>
        <taxon>Pezizomycotina</taxon>
        <taxon>Dothideomycetes</taxon>
        <taxon>Dothideomycetidae</taxon>
        <taxon>Mycosphaerellales</taxon>
        <taxon>Mycosphaerellaceae</taxon>
        <taxon>Zymoseptoria</taxon>
    </lineage>
</organism>